<evidence type="ECO:0000256" key="2">
    <source>
        <dbReference type="RuleBase" id="RU003690"/>
    </source>
</evidence>
<protein>
    <recommendedName>
        <fullName evidence="5">Thioglucosidase</fullName>
    </recommendedName>
</protein>
<dbReference type="Gene3D" id="3.20.20.80">
    <property type="entry name" value="Glycosidases"/>
    <property type="match status" value="2"/>
</dbReference>
<dbReference type="InterPro" id="IPR017853">
    <property type="entry name" value="GH"/>
</dbReference>
<comment type="similarity">
    <text evidence="1 2">Belongs to the glycosyl hydrolase 1 family.</text>
</comment>
<dbReference type="Proteomes" id="UP000467841">
    <property type="component" value="Unassembled WGS sequence"/>
</dbReference>
<evidence type="ECO:0000256" key="1">
    <source>
        <dbReference type="ARBA" id="ARBA00010838"/>
    </source>
</evidence>
<comment type="caution">
    <text evidence="3">The sequence shown here is derived from an EMBL/GenBank/DDBJ whole genome shotgun (WGS) entry which is preliminary data.</text>
</comment>
<evidence type="ECO:0000313" key="3">
    <source>
        <dbReference type="EMBL" id="CAA7054704.1"/>
    </source>
</evidence>
<dbReference type="GO" id="GO:0008422">
    <property type="term" value="F:beta-glucosidase activity"/>
    <property type="evidence" value="ECO:0007669"/>
    <property type="project" value="TreeGrafter"/>
</dbReference>
<proteinExistence type="inferred from homology"/>
<organism evidence="3 4">
    <name type="scientific">Microthlaspi erraticum</name>
    <dbReference type="NCBI Taxonomy" id="1685480"/>
    <lineage>
        <taxon>Eukaryota</taxon>
        <taxon>Viridiplantae</taxon>
        <taxon>Streptophyta</taxon>
        <taxon>Embryophyta</taxon>
        <taxon>Tracheophyta</taxon>
        <taxon>Spermatophyta</taxon>
        <taxon>Magnoliopsida</taxon>
        <taxon>eudicotyledons</taxon>
        <taxon>Gunneridae</taxon>
        <taxon>Pentapetalae</taxon>
        <taxon>rosids</taxon>
        <taxon>malvids</taxon>
        <taxon>Brassicales</taxon>
        <taxon>Brassicaceae</taxon>
        <taxon>Coluteocarpeae</taxon>
        <taxon>Microthlaspi</taxon>
    </lineage>
</organism>
<accession>A0A6D2KCG9</accession>
<dbReference type="EMBL" id="CACVBM020001584">
    <property type="protein sequence ID" value="CAA7054704.1"/>
    <property type="molecule type" value="Genomic_DNA"/>
</dbReference>
<keyword evidence="4" id="KW-1185">Reference proteome</keyword>
<evidence type="ECO:0000313" key="4">
    <source>
        <dbReference type="Proteomes" id="UP000467841"/>
    </source>
</evidence>
<dbReference type="PRINTS" id="PR00131">
    <property type="entry name" value="GLHYDRLASE1"/>
</dbReference>
<dbReference type="GO" id="GO:0005975">
    <property type="term" value="P:carbohydrate metabolic process"/>
    <property type="evidence" value="ECO:0007669"/>
    <property type="project" value="InterPro"/>
</dbReference>
<dbReference type="Pfam" id="PF00232">
    <property type="entry name" value="Glyco_hydro_1"/>
    <property type="match status" value="1"/>
</dbReference>
<dbReference type="PANTHER" id="PTHR10353:SF27">
    <property type="entry name" value="BETA-GLUCOSIDASE 47"/>
    <property type="match status" value="1"/>
</dbReference>
<name>A0A6D2KCG9_9BRAS</name>
<dbReference type="AlphaFoldDB" id="A0A6D2KCG9"/>
<dbReference type="OrthoDB" id="65569at2759"/>
<reference evidence="3" key="1">
    <citation type="submission" date="2020-01" db="EMBL/GenBank/DDBJ databases">
        <authorList>
            <person name="Mishra B."/>
        </authorList>
    </citation>
    <scope>NUCLEOTIDE SEQUENCE [LARGE SCALE GENOMIC DNA]</scope>
</reference>
<dbReference type="SUPFAM" id="SSF51445">
    <property type="entry name" value="(Trans)glycosidases"/>
    <property type="match status" value="1"/>
</dbReference>
<dbReference type="InterPro" id="IPR001360">
    <property type="entry name" value="Glyco_hydro_1"/>
</dbReference>
<sequence>MQEILGEDLPEFTKDDLKSSKNGLDYIGINQYTGRYAKDCLHSACEPGKGGSRAEGYGENITGALLNDHHRRIKFMSSYLDALKRAMRKGADVRGYFTWSLLDNFEWVYGYTSRFGLYHVDFDTLERTRDSRLLGTRTSFSRTELNPKMLMPETKTKKTHIVF</sequence>
<evidence type="ECO:0008006" key="5">
    <source>
        <dbReference type="Google" id="ProtNLM"/>
    </source>
</evidence>
<dbReference type="PANTHER" id="PTHR10353">
    <property type="entry name" value="GLYCOSYL HYDROLASE"/>
    <property type="match status" value="1"/>
</dbReference>
<gene>
    <name evidence="3" type="ORF">MERR_LOCUS41940</name>
</gene>